<dbReference type="EMBL" id="CP124685">
    <property type="protein sequence ID" value="WGX74771.1"/>
    <property type="molecule type" value="Genomic_DNA"/>
</dbReference>
<keyword evidence="2" id="KW-0732">Signal</keyword>
<feature type="signal peptide" evidence="2">
    <location>
        <begin position="1"/>
        <end position="27"/>
    </location>
</feature>
<evidence type="ECO:0000256" key="2">
    <source>
        <dbReference type="SAM" id="SignalP"/>
    </source>
</evidence>
<feature type="region of interest" description="Disordered" evidence="1">
    <location>
        <begin position="32"/>
        <end position="63"/>
    </location>
</feature>
<proteinExistence type="predicted"/>
<evidence type="ECO:0000256" key="1">
    <source>
        <dbReference type="SAM" id="MobiDB-lite"/>
    </source>
</evidence>
<dbReference type="Proteomes" id="UP001239169">
    <property type="component" value="Chromosome"/>
</dbReference>
<feature type="chain" id="PRO_5045151406" evidence="2">
    <location>
        <begin position="28"/>
        <end position="271"/>
    </location>
</feature>
<protein>
    <submittedName>
        <fullName evidence="3">DHHW family protein</fullName>
    </submittedName>
</protein>
<sequence length="271" mass="31317">MNKKIKPSTRKILAMCLVIIIGSQVVACSNKDATNSSKEDSSSEQKVDTSENNKTDSNATAEKSGSVITIGNKAFEIFNENKAGEKEYSQIISEHKKALGKDVQVYNMVVPTHVEFGLPEKYKDMSKSEKDSIDSIYKNMDKDVKTVDAYDNLKKHKDEYIYFNTDHHWTSLGAYYAYQSFAKEAGFKPVELSKYDKYTKEGFLGTLYAQTQDSKIKNNPDKVDYYKIPYDYSVYRYEKKILISLLRRLYMQIMLKGRMLTQFSYMEIFQE</sequence>
<dbReference type="InterPro" id="IPR025945">
    <property type="entry name" value="DHHW"/>
</dbReference>
<organism evidence="3 4">
    <name type="scientific">Paraclostridium bifermentans</name>
    <name type="common">Clostridium bifermentans</name>
    <dbReference type="NCBI Taxonomy" id="1490"/>
    <lineage>
        <taxon>Bacteria</taxon>
        <taxon>Bacillati</taxon>
        <taxon>Bacillota</taxon>
        <taxon>Clostridia</taxon>
        <taxon>Peptostreptococcales</taxon>
        <taxon>Peptostreptococcaceae</taxon>
        <taxon>Paraclostridium</taxon>
    </lineage>
</organism>
<dbReference type="Pfam" id="PF14286">
    <property type="entry name" value="DHHW"/>
    <property type="match status" value="1"/>
</dbReference>
<feature type="compositionally biased region" description="Basic and acidic residues" evidence="1">
    <location>
        <begin position="37"/>
        <end position="54"/>
    </location>
</feature>
<gene>
    <name evidence="3" type="ORF">QJS64_11495</name>
</gene>
<reference evidence="3 4" key="1">
    <citation type="submission" date="2023-04" db="EMBL/GenBank/DDBJ databases">
        <title>Bacteria Genome Submission.</title>
        <authorList>
            <person name="Isaac P."/>
        </authorList>
    </citation>
    <scope>NUCLEOTIDE SEQUENCE [LARGE SCALE GENOMIC DNA]</scope>
    <source>
        <strain evidence="3 4">SampleS7P1</strain>
    </source>
</reference>
<keyword evidence="4" id="KW-1185">Reference proteome</keyword>
<evidence type="ECO:0000313" key="3">
    <source>
        <dbReference type="EMBL" id="WGX74771.1"/>
    </source>
</evidence>
<name>A0ABY8QZQ8_PARBF</name>
<evidence type="ECO:0000313" key="4">
    <source>
        <dbReference type="Proteomes" id="UP001239169"/>
    </source>
</evidence>
<accession>A0ABY8QZQ8</accession>